<evidence type="ECO:0000256" key="9">
    <source>
        <dbReference type="PROSITE-ProRule" id="PRU00552"/>
    </source>
</evidence>
<dbReference type="GO" id="GO:0003723">
    <property type="term" value="F:RNA binding"/>
    <property type="evidence" value="ECO:0007669"/>
    <property type="project" value="UniProtKB-KW"/>
</dbReference>
<feature type="compositionally biased region" description="Low complexity" evidence="10">
    <location>
        <begin position="699"/>
        <end position="714"/>
    </location>
</feature>
<dbReference type="GO" id="GO:0005829">
    <property type="term" value="C:cytosol"/>
    <property type="evidence" value="ECO:0007669"/>
    <property type="project" value="TreeGrafter"/>
</dbReference>
<evidence type="ECO:0000259" key="12">
    <source>
        <dbReference type="PROSITE" id="PS51194"/>
    </source>
</evidence>
<dbReference type="AlphaFoldDB" id="A0A9W6BWL9"/>
<reference evidence="14 15" key="1">
    <citation type="journal article" date="2023" name="Commun. Biol.">
        <title>Reorganization of the ancestral sex-determining regions during the evolution of trioecy in Pleodorina starrii.</title>
        <authorList>
            <person name="Takahashi K."/>
            <person name="Suzuki S."/>
            <person name="Kawai-Toyooka H."/>
            <person name="Yamamoto K."/>
            <person name="Hamaji T."/>
            <person name="Ootsuki R."/>
            <person name="Yamaguchi H."/>
            <person name="Kawachi M."/>
            <person name="Higashiyama T."/>
            <person name="Nozaki H."/>
        </authorList>
    </citation>
    <scope>NUCLEOTIDE SEQUENCE [LARGE SCALE GENOMIC DNA]</scope>
    <source>
        <strain evidence="14 15">NIES-4479</strain>
    </source>
</reference>
<evidence type="ECO:0000259" key="13">
    <source>
        <dbReference type="PROSITE" id="PS51195"/>
    </source>
</evidence>
<evidence type="ECO:0000256" key="1">
    <source>
        <dbReference type="ARBA" id="ARBA00010379"/>
    </source>
</evidence>
<dbReference type="SMART" id="SM00487">
    <property type="entry name" value="DEXDc"/>
    <property type="match status" value="1"/>
</dbReference>
<proteinExistence type="inferred from homology"/>
<feature type="region of interest" description="Disordered" evidence="10">
    <location>
        <begin position="595"/>
        <end position="721"/>
    </location>
</feature>
<dbReference type="SMART" id="SM00490">
    <property type="entry name" value="HELICc"/>
    <property type="match status" value="1"/>
</dbReference>
<keyword evidence="3" id="KW-0547">Nucleotide-binding</keyword>
<feature type="region of interest" description="Disordered" evidence="10">
    <location>
        <begin position="829"/>
        <end position="1017"/>
    </location>
</feature>
<accession>A0A9W6BWL9</accession>
<dbReference type="GO" id="GO:0005634">
    <property type="term" value="C:nucleus"/>
    <property type="evidence" value="ECO:0007669"/>
    <property type="project" value="InterPro"/>
</dbReference>
<dbReference type="Pfam" id="PF08147">
    <property type="entry name" value="DBP10CT"/>
    <property type="match status" value="1"/>
</dbReference>
<feature type="compositionally biased region" description="Gly residues" evidence="10">
    <location>
        <begin position="860"/>
        <end position="890"/>
    </location>
</feature>
<protein>
    <recommendedName>
        <fullName evidence="2">RNA helicase</fullName>
        <ecNumber evidence="2">3.6.4.13</ecNumber>
    </recommendedName>
</protein>
<feature type="compositionally biased region" description="Gly residues" evidence="10">
    <location>
        <begin position="686"/>
        <end position="698"/>
    </location>
</feature>
<dbReference type="Pfam" id="PF00271">
    <property type="entry name" value="Helicase_C"/>
    <property type="match status" value="1"/>
</dbReference>
<evidence type="ECO:0000313" key="15">
    <source>
        <dbReference type="Proteomes" id="UP001165080"/>
    </source>
</evidence>
<dbReference type="PROSITE" id="PS51195">
    <property type="entry name" value="Q_MOTIF"/>
    <property type="match status" value="1"/>
</dbReference>
<evidence type="ECO:0000256" key="2">
    <source>
        <dbReference type="ARBA" id="ARBA00012552"/>
    </source>
</evidence>
<dbReference type="PRINTS" id="PR01228">
    <property type="entry name" value="EGGSHELL"/>
</dbReference>
<dbReference type="PANTHER" id="PTHR47959:SF8">
    <property type="entry name" value="RNA HELICASE"/>
    <property type="match status" value="1"/>
</dbReference>
<comment type="similarity">
    <text evidence="1">Belongs to the DEAD box helicase family. DDX54/DBP10 subfamily.</text>
</comment>
<evidence type="ECO:0000259" key="11">
    <source>
        <dbReference type="PROSITE" id="PS51192"/>
    </source>
</evidence>
<feature type="domain" description="DEAD-box RNA helicase Q" evidence="13">
    <location>
        <begin position="45"/>
        <end position="73"/>
    </location>
</feature>
<dbReference type="PROSITE" id="PS51192">
    <property type="entry name" value="HELICASE_ATP_BIND_1"/>
    <property type="match status" value="1"/>
</dbReference>
<dbReference type="Gene3D" id="3.40.50.300">
    <property type="entry name" value="P-loop containing nucleotide triphosphate hydrolases"/>
    <property type="match status" value="2"/>
</dbReference>
<evidence type="ECO:0000256" key="6">
    <source>
        <dbReference type="ARBA" id="ARBA00022840"/>
    </source>
</evidence>
<evidence type="ECO:0000256" key="8">
    <source>
        <dbReference type="ARBA" id="ARBA00047984"/>
    </source>
</evidence>
<feature type="short sequence motif" description="Q motif" evidence="9">
    <location>
        <begin position="45"/>
        <end position="73"/>
    </location>
</feature>
<dbReference type="InterPro" id="IPR001650">
    <property type="entry name" value="Helicase_C-like"/>
</dbReference>
<evidence type="ECO:0000313" key="14">
    <source>
        <dbReference type="EMBL" id="GLC59197.1"/>
    </source>
</evidence>
<evidence type="ECO:0000256" key="4">
    <source>
        <dbReference type="ARBA" id="ARBA00022801"/>
    </source>
</evidence>
<dbReference type="CDD" id="cd18787">
    <property type="entry name" value="SF2_C_DEAD"/>
    <property type="match status" value="1"/>
</dbReference>
<dbReference type="PROSITE" id="PS51194">
    <property type="entry name" value="HELICASE_CTER"/>
    <property type="match status" value="1"/>
</dbReference>
<keyword evidence="5" id="KW-0347">Helicase</keyword>
<comment type="caution">
    <text evidence="14">The sequence shown here is derived from an EMBL/GenBank/DDBJ whole genome shotgun (WGS) entry which is preliminary data.</text>
</comment>
<dbReference type="PANTHER" id="PTHR47959">
    <property type="entry name" value="ATP-DEPENDENT RNA HELICASE RHLE-RELATED"/>
    <property type="match status" value="1"/>
</dbReference>
<dbReference type="InterPro" id="IPR050079">
    <property type="entry name" value="DEAD_box_RNA_helicase"/>
</dbReference>
<feature type="domain" description="Helicase ATP-binding" evidence="11">
    <location>
        <begin position="76"/>
        <end position="249"/>
    </location>
</feature>
<evidence type="ECO:0000256" key="3">
    <source>
        <dbReference type="ARBA" id="ARBA00022741"/>
    </source>
</evidence>
<keyword evidence="7" id="KW-0694">RNA-binding</keyword>
<dbReference type="Proteomes" id="UP001165080">
    <property type="component" value="Unassembled WGS sequence"/>
</dbReference>
<dbReference type="EMBL" id="BRXU01000027">
    <property type="protein sequence ID" value="GLC59197.1"/>
    <property type="molecule type" value="Genomic_DNA"/>
</dbReference>
<keyword evidence="4" id="KW-0378">Hydrolase</keyword>
<name>A0A9W6BWL9_9CHLO</name>
<comment type="catalytic activity">
    <reaction evidence="8">
        <text>ATP + H2O = ADP + phosphate + H(+)</text>
        <dbReference type="Rhea" id="RHEA:13065"/>
        <dbReference type="ChEBI" id="CHEBI:15377"/>
        <dbReference type="ChEBI" id="CHEBI:15378"/>
        <dbReference type="ChEBI" id="CHEBI:30616"/>
        <dbReference type="ChEBI" id="CHEBI:43474"/>
        <dbReference type="ChEBI" id="CHEBI:456216"/>
        <dbReference type="EC" id="3.6.4.13"/>
    </reaction>
</comment>
<dbReference type="GO" id="GO:0005524">
    <property type="term" value="F:ATP binding"/>
    <property type="evidence" value="ECO:0007669"/>
    <property type="project" value="UniProtKB-KW"/>
</dbReference>
<dbReference type="InterPro" id="IPR027417">
    <property type="entry name" value="P-loop_NTPase"/>
</dbReference>
<feature type="compositionally biased region" description="Gly residues" evidence="10">
    <location>
        <begin position="941"/>
        <end position="1017"/>
    </location>
</feature>
<sequence length="1017" mass="107399">MKADGDEHGGGPQEVLDFGFQDEEKKIGGRRAKKLKEQKKRMKAGSFDTMGFAPEVLRAIKRKGYRLPTPIQRRAMPLIMQGLDLVGMARTGSGKTAAFVLPMIHRLKQHSIKAGARAVILSPTRELALQTHKTVRELARYTDLRTACLVGGDAMEVQFEELAANPDIIVATPGRLAHHLEEVEGLSLRAVEYCVCDEADRMFEMGFIAQVSELLRKMSPARQTLLFSATLPASLAEFAQAGLTAPQVVRLDAERRISPELGLAFFTCRMEDKLAALLHLVREVVPAKQLTILFTATRHHAEFLYNLLLKEGVDAACVFGSMDQTARKIHVAKFRTGRSHLLVTTDVAARGIDIPLIDNVINFDFPPKSELFVHRVGRAARMGRSGTAYSLLTRDELPYLLDLHLYLSRPVNPAPLVPQVPPPGAEGADAAALVAAASAGSGGESVYGILPAVVLDPLIEHVREVVAAAADLDGAQRTLANAWSMYCKTRPPPSAQSVRRARALAKEGVHPLLLALLPRTKYTQIENEVALAQFTERLKTFRPAATVLEADIARVKSTFANPLLLEGGSASLGRGGKSTDVMATKRALHAHIIEKERQKRMRLAKEEAEEGGQAGARRRGKARRGAAEGENEDEDEEGSDADQDGDGSDGVADGDVGTSDGHSDDGEDDGEEEEEEDAPGRQGEAGPSGRGGGGGGGRASAKQAAAAAAAYGDGVVSDGRFRDPSLYISHVRDGRHRDEAFEAETRVAELQAAVLDLTAEDQQGMSDSKRRYHWDKRSKKYVLRSSEDTQRKGRKLRNEAGKVVQVKEGERGELYRKWSKAHHKRVVAAGDEEDVERGGGGLAGRFDRKNRHTSFRQGGSAAGAGAGAGAGPQAGKSGKGGAKGGKGGAKAAGARNAGLKTEDQVRKERKVVERRKAWIAFKQGGAGGSKGKGGDDDRGGRGGGSRGGRGGGGGGRGGGGGGGRGGRGGGSGRGGRGGGGGGAKGGRGGGLGVRGGGVRKGGRGGGAGRGGMGGKRR</sequence>
<dbReference type="Pfam" id="PF00270">
    <property type="entry name" value="DEAD"/>
    <property type="match status" value="1"/>
</dbReference>
<feature type="compositionally biased region" description="Acidic residues" evidence="10">
    <location>
        <begin position="665"/>
        <end position="677"/>
    </location>
</feature>
<organism evidence="14 15">
    <name type="scientific">Pleodorina starrii</name>
    <dbReference type="NCBI Taxonomy" id="330485"/>
    <lineage>
        <taxon>Eukaryota</taxon>
        <taxon>Viridiplantae</taxon>
        <taxon>Chlorophyta</taxon>
        <taxon>core chlorophytes</taxon>
        <taxon>Chlorophyceae</taxon>
        <taxon>CS clade</taxon>
        <taxon>Chlamydomonadales</taxon>
        <taxon>Volvocaceae</taxon>
        <taxon>Pleodorina</taxon>
    </lineage>
</organism>
<dbReference type="GO" id="GO:0016787">
    <property type="term" value="F:hydrolase activity"/>
    <property type="evidence" value="ECO:0007669"/>
    <property type="project" value="UniProtKB-KW"/>
</dbReference>
<dbReference type="SUPFAM" id="SSF52540">
    <property type="entry name" value="P-loop containing nucleoside triphosphate hydrolases"/>
    <property type="match status" value="1"/>
</dbReference>
<dbReference type="InterPro" id="IPR014014">
    <property type="entry name" value="RNA_helicase_DEAD_Q_motif"/>
</dbReference>
<feature type="region of interest" description="Disordered" evidence="10">
    <location>
        <begin position="1"/>
        <end position="22"/>
    </location>
</feature>
<feature type="compositionally biased region" description="Basic and acidic residues" evidence="10">
    <location>
        <begin position="900"/>
        <end position="916"/>
    </location>
</feature>
<gene>
    <name evidence="14" type="primary">PLEST008425</name>
    <name evidence="14" type="ORF">PLESTB_001460900</name>
</gene>
<dbReference type="SMART" id="SM01123">
    <property type="entry name" value="DBP10CT"/>
    <property type="match status" value="1"/>
</dbReference>
<feature type="compositionally biased region" description="Acidic residues" evidence="10">
    <location>
        <begin position="629"/>
        <end position="647"/>
    </location>
</feature>
<feature type="domain" description="Helicase C-terminal" evidence="12">
    <location>
        <begin position="273"/>
        <end position="424"/>
    </location>
</feature>
<dbReference type="InterPro" id="IPR014001">
    <property type="entry name" value="Helicase_ATP-bd"/>
</dbReference>
<keyword evidence="6" id="KW-0067">ATP-binding</keyword>
<dbReference type="EC" id="3.6.4.13" evidence="2"/>
<evidence type="ECO:0000256" key="10">
    <source>
        <dbReference type="SAM" id="MobiDB-lite"/>
    </source>
</evidence>
<keyword evidence="15" id="KW-1185">Reference proteome</keyword>
<dbReference type="OrthoDB" id="10261375at2759"/>
<dbReference type="GO" id="GO:0003724">
    <property type="term" value="F:RNA helicase activity"/>
    <property type="evidence" value="ECO:0007669"/>
    <property type="project" value="UniProtKB-EC"/>
</dbReference>
<evidence type="ECO:0000256" key="5">
    <source>
        <dbReference type="ARBA" id="ARBA00022806"/>
    </source>
</evidence>
<dbReference type="InterPro" id="IPR012541">
    <property type="entry name" value="DBP10_C"/>
</dbReference>
<evidence type="ECO:0000256" key="7">
    <source>
        <dbReference type="ARBA" id="ARBA00022884"/>
    </source>
</evidence>
<dbReference type="InterPro" id="IPR011545">
    <property type="entry name" value="DEAD/DEAH_box_helicase_dom"/>
</dbReference>